<dbReference type="InterPro" id="IPR013986">
    <property type="entry name" value="DExx_box_DNA_helicase_dom_sf"/>
</dbReference>
<evidence type="ECO:0000256" key="11">
    <source>
        <dbReference type="PROSITE-ProRule" id="PRU00560"/>
    </source>
</evidence>
<comment type="catalytic activity">
    <reaction evidence="8">
        <text>Couples ATP hydrolysis with the unwinding of duplex DNA by translocating in the 3'-5' direction.</text>
        <dbReference type="EC" id="5.6.2.4"/>
    </reaction>
</comment>
<evidence type="ECO:0000256" key="10">
    <source>
        <dbReference type="ARBA" id="ARBA00048988"/>
    </source>
</evidence>
<dbReference type="InterPro" id="IPR014017">
    <property type="entry name" value="DNA_helicase_UvrD-like_C"/>
</dbReference>
<evidence type="ECO:0000256" key="6">
    <source>
        <dbReference type="ARBA" id="ARBA00023125"/>
    </source>
</evidence>
<evidence type="ECO:0000313" key="15">
    <source>
        <dbReference type="Proteomes" id="UP001197795"/>
    </source>
</evidence>
<feature type="binding site" evidence="11">
    <location>
        <begin position="33"/>
        <end position="40"/>
    </location>
    <ligand>
        <name>ATP</name>
        <dbReference type="ChEBI" id="CHEBI:30616"/>
    </ligand>
</feature>
<gene>
    <name evidence="14" type="ORF">LKD75_05100</name>
</gene>
<evidence type="ECO:0000259" key="13">
    <source>
        <dbReference type="PROSITE" id="PS51217"/>
    </source>
</evidence>
<evidence type="ECO:0000256" key="1">
    <source>
        <dbReference type="ARBA" id="ARBA00009922"/>
    </source>
</evidence>
<dbReference type="PROSITE" id="PS51217">
    <property type="entry name" value="UVRD_HELICASE_CTER"/>
    <property type="match status" value="1"/>
</dbReference>
<feature type="domain" description="UvrD-like helicase C-terminal" evidence="13">
    <location>
        <begin position="290"/>
        <end position="542"/>
    </location>
</feature>
<dbReference type="PANTHER" id="PTHR11070">
    <property type="entry name" value="UVRD / RECB / PCRA DNA HELICASE FAMILY MEMBER"/>
    <property type="match status" value="1"/>
</dbReference>
<dbReference type="PROSITE" id="PS51198">
    <property type="entry name" value="UVRD_HELICASE_ATP_BIND"/>
    <property type="match status" value="1"/>
</dbReference>
<evidence type="ECO:0000256" key="7">
    <source>
        <dbReference type="ARBA" id="ARBA00023235"/>
    </source>
</evidence>
<dbReference type="Gene3D" id="1.10.10.160">
    <property type="match status" value="1"/>
</dbReference>
<comment type="similarity">
    <text evidence="1">Belongs to the helicase family. UvrD subfamily.</text>
</comment>
<dbReference type="Pfam" id="PF13361">
    <property type="entry name" value="UvrD_C"/>
    <property type="match status" value="2"/>
</dbReference>
<dbReference type="SUPFAM" id="SSF52540">
    <property type="entry name" value="P-loop containing nucleoside triphosphate hydrolases"/>
    <property type="match status" value="1"/>
</dbReference>
<evidence type="ECO:0000256" key="9">
    <source>
        <dbReference type="ARBA" id="ARBA00034808"/>
    </source>
</evidence>
<dbReference type="InterPro" id="IPR027417">
    <property type="entry name" value="P-loop_NTPase"/>
</dbReference>
<organism evidence="14 15">
    <name type="scientific">Waltera acetigignens</name>
    <dbReference type="NCBI Taxonomy" id="2981769"/>
    <lineage>
        <taxon>Bacteria</taxon>
        <taxon>Bacillati</taxon>
        <taxon>Bacillota</taxon>
        <taxon>Clostridia</taxon>
        <taxon>Lachnospirales</taxon>
        <taxon>Lachnospiraceae</taxon>
        <taxon>Waltera</taxon>
    </lineage>
</organism>
<dbReference type="Gene3D" id="1.10.486.10">
    <property type="entry name" value="PCRA, domain 4"/>
    <property type="match status" value="1"/>
</dbReference>
<evidence type="ECO:0000256" key="8">
    <source>
        <dbReference type="ARBA" id="ARBA00034617"/>
    </source>
</evidence>
<accession>A0AAE3D846</accession>
<comment type="catalytic activity">
    <reaction evidence="10">
        <text>ATP + H2O = ADP + phosphate + H(+)</text>
        <dbReference type="Rhea" id="RHEA:13065"/>
        <dbReference type="ChEBI" id="CHEBI:15377"/>
        <dbReference type="ChEBI" id="CHEBI:15378"/>
        <dbReference type="ChEBI" id="CHEBI:30616"/>
        <dbReference type="ChEBI" id="CHEBI:43474"/>
        <dbReference type="ChEBI" id="CHEBI:456216"/>
        <dbReference type="EC" id="5.6.2.4"/>
    </reaction>
</comment>
<protein>
    <recommendedName>
        <fullName evidence="9">DNA 3'-5' helicase</fullName>
        <ecNumber evidence="9">5.6.2.4</ecNumber>
    </recommendedName>
</protein>
<dbReference type="PANTHER" id="PTHR11070:SF2">
    <property type="entry name" value="ATP-DEPENDENT DNA HELICASE SRS2"/>
    <property type="match status" value="1"/>
</dbReference>
<evidence type="ECO:0000256" key="4">
    <source>
        <dbReference type="ARBA" id="ARBA00022806"/>
    </source>
</evidence>
<keyword evidence="4 11" id="KW-0347">Helicase</keyword>
<keyword evidence="3 11" id="KW-0378">Hydrolase</keyword>
<evidence type="ECO:0000259" key="12">
    <source>
        <dbReference type="PROSITE" id="PS51198"/>
    </source>
</evidence>
<feature type="domain" description="UvrD-like helicase ATP-binding" evidence="12">
    <location>
        <begin position="12"/>
        <end position="289"/>
    </location>
</feature>
<sequence>MNFTEFVRNYHIQLNEQQMQAVQATEGPVLLLAVPGSGKTTVLVSRLGYMIYCLGITPESILTVTYTVAATNDMRRRFAGMFGEADAERLEFRTINGISQKVLQYFAYRTGKTPFQVADKEASAAVKQSFLEVTGKYATENDIKETQLDITYAKNMRLTPEKIRDMDTDVEKFPEIFRTYNAKLRQMQMIDYDDQMIYALRILEQYPEVLAHFREQYRYFCVDEAQDTSKIQHDMIDLLAAQSRNLFMVGDEDQSIYGFRAAYPQALVSFEDRHPGAGILLMETNYRSRQEIVRAADTLIQKNKNRHPKKMTAAREGGGCVTEIKAVSRQGQYNYLLKVAQDCEQETAVLYRNNESALPIIDLLERKGLSCRVKNSDMTFFSHPVVNDICDFIQLSLDPWDGEAFLRIYYKMGAGISKKAAMEAVDANTRRLTLLDTVAEMDEVSVYTRKQCKALATHLDNMRYESAGKAIYRILNYMGYQEFMDTHGLDSGKADILKALGDQENSLFDFPARLQKLQEMMREGYGDPKSNFILSTIHSSKGLEYTRVYLADMLAGVIPSQIPGRGCVPDSPEANAYEEERRLYYVGMTRAKEQLYVFTFGPNLTSAFSGEVFEKTKPLNAVRKTGTAVGIRGSLLKTPDKKVQKLPPREVEACIAACESGREVQHQKYGTGRIASVSADGIAQILFAGENSTRKISLPIAFSGKILTLK</sequence>
<dbReference type="InterPro" id="IPR014016">
    <property type="entry name" value="UvrD-like_ATP-bd"/>
</dbReference>
<evidence type="ECO:0000256" key="5">
    <source>
        <dbReference type="ARBA" id="ARBA00022840"/>
    </source>
</evidence>
<dbReference type="AlphaFoldDB" id="A0AAE3D846"/>
<evidence type="ECO:0000256" key="3">
    <source>
        <dbReference type="ARBA" id="ARBA00022801"/>
    </source>
</evidence>
<dbReference type="EMBL" id="JAJEPV010000009">
    <property type="protein sequence ID" value="MCC2118979.1"/>
    <property type="molecule type" value="Genomic_DNA"/>
</dbReference>
<keyword evidence="6" id="KW-0238">DNA-binding</keyword>
<dbReference type="EC" id="5.6.2.4" evidence="9"/>
<reference evidence="14 15" key="1">
    <citation type="submission" date="2021-10" db="EMBL/GenBank/DDBJ databases">
        <title>Anaerobic single-cell dispensing facilitates the cultivation of human gut bacteria.</title>
        <authorList>
            <person name="Afrizal A."/>
        </authorList>
    </citation>
    <scope>NUCLEOTIDE SEQUENCE [LARGE SCALE GENOMIC DNA]</scope>
    <source>
        <strain evidence="14 15">CLA-AA-H273</strain>
    </source>
</reference>
<dbReference type="GO" id="GO:0003677">
    <property type="term" value="F:DNA binding"/>
    <property type="evidence" value="ECO:0007669"/>
    <property type="project" value="UniProtKB-KW"/>
</dbReference>
<keyword evidence="7" id="KW-0413">Isomerase</keyword>
<dbReference type="GO" id="GO:0043138">
    <property type="term" value="F:3'-5' DNA helicase activity"/>
    <property type="evidence" value="ECO:0007669"/>
    <property type="project" value="UniProtKB-EC"/>
</dbReference>
<comment type="caution">
    <text evidence="14">The sequence shown here is derived from an EMBL/GenBank/DDBJ whole genome shotgun (WGS) entry which is preliminary data.</text>
</comment>
<keyword evidence="5 11" id="KW-0067">ATP-binding</keyword>
<keyword evidence="15" id="KW-1185">Reference proteome</keyword>
<dbReference type="CDD" id="cd17932">
    <property type="entry name" value="DEXQc_UvrD"/>
    <property type="match status" value="1"/>
</dbReference>
<dbReference type="Pfam" id="PF00580">
    <property type="entry name" value="UvrD-helicase"/>
    <property type="match status" value="1"/>
</dbReference>
<proteinExistence type="inferred from homology"/>
<keyword evidence="2 11" id="KW-0547">Nucleotide-binding</keyword>
<dbReference type="GO" id="GO:0005524">
    <property type="term" value="F:ATP binding"/>
    <property type="evidence" value="ECO:0007669"/>
    <property type="project" value="UniProtKB-UniRule"/>
</dbReference>
<name>A0AAE3D846_9FIRM</name>
<dbReference type="Proteomes" id="UP001197795">
    <property type="component" value="Unassembled WGS sequence"/>
</dbReference>
<evidence type="ECO:0000313" key="14">
    <source>
        <dbReference type="EMBL" id="MCC2118979.1"/>
    </source>
</evidence>
<evidence type="ECO:0000256" key="2">
    <source>
        <dbReference type="ARBA" id="ARBA00022741"/>
    </source>
</evidence>
<dbReference type="Gene3D" id="3.40.50.300">
    <property type="entry name" value="P-loop containing nucleotide triphosphate hydrolases"/>
    <property type="match status" value="2"/>
</dbReference>
<dbReference type="GO" id="GO:0016787">
    <property type="term" value="F:hydrolase activity"/>
    <property type="evidence" value="ECO:0007669"/>
    <property type="project" value="UniProtKB-UniRule"/>
</dbReference>
<dbReference type="RefSeq" id="WP_227732917.1">
    <property type="nucleotide sequence ID" value="NZ_JAJEPV010000009.1"/>
</dbReference>
<dbReference type="GO" id="GO:0000725">
    <property type="term" value="P:recombinational repair"/>
    <property type="evidence" value="ECO:0007669"/>
    <property type="project" value="TreeGrafter"/>
</dbReference>
<dbReference type="InterPro" id="IPR000212">
    <property type="entry name" value="DNA_helicase_UvrD/REP"/>
</dbReference>